<dbReference type="AlphaFoldDB" id="A0AAV3S0X9"/>
<name>A0AAV3S0X9_LITER</name>
<sequence length="153" mass="17807">MNSIVEEPMLTRIDRLDNIIKKLEEIRGLTHGKHSPRSSYESTHSRSTSDGQGALSTSSVDFSPRSMQKHCRPMDDVIVETERKGTLLERLMYVEDRVLKMCEEIEEELKDRRRRDYEVSTNIEKKSRKKGLKQLVKKCMPHKGTKTKEEMVA</sequence>
<dbReference type="Proteomes" id="UP001454036">
    <property type="component" value="Unassembled WGS sequence"/>
</dbReference>
<feature type="region of interest" description="Disordered" evidence="1">
    <location>
        <begin position="111"/>
        <end position="132"/>
    </location>
</feature>
<reference evidence="2 3" key="1">
    <citation type="submission" date="2024-01" db="EMBL/GenBank/DDBJ databases">
        <title>The complete chloroplast genome sequence of Lithospermum erythrorhizon: insights into the phylogenetic relationship among Boraginaceae species and the maternal lineages of purple gromwells.</title>
        <authorList>
            <person name="Okada T."/>
            <person name="Watanabe K."/>
        </authorList>
    </citation>
    <scope>NUCLEOTIDE SEQUENCE [LARGE SCALE GENOMIC DNA]</scope>
</reference>
<organism evidence="2 3">
    <name type="scientific">Lithospermum erythrorhizon</name>
    <name type="common">Purple gromwell</name>
    <name type="synonym">Lithospermum officinale var. erythrorhizon</name>
    <dbReference type="NCBI Taxonomy" id="34254"/>
    <lineage>
        <taxon>Eukaryota</taxon>
        <taxon>Viridiplantae</taxon>
        <taxon>Streptophyta</taxon>
        <taxon>Embryophyta</taxon>
        <taxon>Tracheophyta</taxon>
        <taxon>Spermatophyta</taxon>
        <taxon>Magnoliopsida</taxon>
        <taxon>eudicotyledons</taxon>
        <taxon>Gunneridae</taxon>
        <taxon>Pentapetalae</taxon>
        <taxon>asterids</taxon>
        <taxon>lamiids</taxon>
        <taxon>Boraginales</taxon>
        <taxon>Boraginaceae</taxon>
        <taxon>Boraginoideae</taxon>
        <taxon>Lithospermeae</taxon>
        <taxon>Lithospermum</taxon>
    </lineage>
</organism>
<feature type="compositionally biased region" description="Low complexity" evidence="1">
    <location>
        <begin position="37"/>
        <end position="49"/>
    </location>
</feature>
<dbReference type="EMBL" id="BAABME010014877">
    <property type="protein sequence ID" value="GAA0187588.1"/>
    <property type="molecule type" value="Genomic_DNA"/>
</dbReference>
<comment type="caution">
    <text evidence="2">The sequence shown here is derived from an EMBL/GenBank/DDBJ whole genome shotgun (WGS) entry which is preliminary data.</text>
</comment>
<accession>A0AAV3S0X9</accession>
<dbReference type="PANTHER" id="PTHR34190:SF4">
    <property type="entry name" value="EXPRESSED PROTEIN"/>
    <property type="match status" value="1"/>
</dbReference>
<proteinExistence type="predicted"/>
<dbReference type="PANTHER" id="PTHR34190">
    <property type="entry name" value="EXPRESSED PROTEIN"/>
    <property type="match status" value="1"/>
</dbReference>
<evidence type="ECO:0000313" key="2">
    <source>
        <dbReference type="EMBL" id="GAA0187588.1"/>
    </source>
</evidence>
<feature type="region of interest" description="Disordered" evidence="1">
    <location>
        <begin position="30"/>
        <end position="69"/>
    </location>
</feature>
<gene>
    <name evidence="2" type="ORF">LIER_34876</name>
</gene>
<keyword evidence="3" id="KW-1185">Reference proteome</keyword>
<feature type="compositionally biased region" description="Polar residues" evidence="1">
    <location>
        <begin position="50"/>
        <end position="61"/>
    </location>
</feature>
<protein>
    <submittedName>
        <fullName evidence="2">Uncharacterized protein</fullName>
    </submittedName>
</protein>
<evidence type="ECO:0000313" key="3">
    <source>
        <dbReference type="Proteomes" id="UP001454036"/>
    </source>
</evidence>
<evidence type="ECO:0000256" key="1">
    <source>
        <dbReference type="SAM" id="MobiDB-lite"/>
    </source>
</evidence>